<comment type="caution">
    <text evidence="2">The sequence shown here is derived from an EMBL/GenBank/DDBJ whole genome shotgun (WGS) entry which is preliminary data.</text>
</comment>
<dbReference type="Proteomes" id="UP000823927">
    <property type="component" value="Unassembled WGS sequence"/>
</dbReference>
<dbReference type="CDD" id="cd07344">
    <property type="entry name" value="M48_yhfN_like"/>
    <property type="match status" value="1"/>
</dbReference>
<evidence type="ECO:0000313" key="3">
    <source>
        <dbReference type="Proteomes" id="UP000823927"/>
    </source>
</evidence>
<gene>
    <name evidence="2" type="ORF">IAB46_04125</name>
</gene>
<dbReference type="Gene3D" id="3.30.2010.10">
    <property type="entry name" value="Metalloproteases ('zincins'), catalytic domain"/>
    <property type="match status" value="1"/>
</dbReference>
<name>A0A9D1F3B8_9FIRM</name>
<reference evidence="2" key="2">
    <citation type="journal article" date="2021" name="PeerJ">
        <title>Extensive microbial diversity within the chicken gut microbiome revealed by metagenomics and culture.</title>
        <authorList>
            <person name="Gilroy R."/>
            <person name="Ravi A."/>
            <person name="Getino M."/>
            <person name="Pursley I."/>
            <person name="Horton D.L."/>
            <person name="Alikhan N.F."/>
            <person name="Baker D."/>
            <person name="Gharbi K."/>
            <person name="Hall N."/>
            <person name="Watson M."/>
            <person name="Adriaenssens E.M."/>
            <person name="Foster-Nyarko E."/>
            <person name="Jarju S."/>
            <person name="Secka A."/>
            <person name="Antonio M."/>
            <person name="Oren A."/>
            <person name="Chaudhuri R.R."/>
            <person name="La Ragione R."/>
            <person name="Hildebrand F."/>
            <person name="Pallen M.J."/>
        </authorList>
    </citation>
    <scope>NUCLEOTIDE SEQUENCE</scope>
    <source>
        <strain evidence="2">CHK178-757</strain>
    </source>
</reference>
<dbReference type="InterPro" id="IPR002725">
    <property type="entry name" value="YgjP-like_metallopeptidase"/>
</dbReference>
<dbReference type="InterPro" id="IPR053136">
    <property type="entry name" value="UTP_pyrophosphatase-like"/>
</dbReference>
<dbReference type="EMBL" id="DVIT01000015">
    <property type="protein sequence ID" value="HIS46744.1"/>
    <property type="molecule type" value="Genomic_DNA"/>
</dbReference>
<feature type="domain" description="YgjP-like metallopeptidase" evidence="1">
    <location>
        <begin position="31"/>
        <end position="239"/>
    </location>
</feature>
<sequence length="263" mass="30247">MKGKNGSPAVADFVRDTQGRIDFDLMRMRRKTISIQIDGDGRVLVKAPAYVSREEILSLVLEKAPWIREKCNAAARVNRQKIRHRFAQGEPFLYLGKNYPLHVDYDTNVRRVCVSLAGDCFLIQTPVVDVKTMEAAVLLWYRENALRLMEQRVAIYAPLLGRQPSKVMVREQKSRWGSCNSKGELRFNWKLIMAPPSVVDYVAVHELCHLKEMNHSAAFWKLVETLCPEHKACRQWLKDYGALLAFDVIREDNQERSMNNGAV</sequence>
<evidence type="ECO:0000259" key="1">
    <source>
        <dbReference type="Pfam" id="PF01863"/>
    </source>
</evidence>
<proteinExistence type="predicted"/>
<dbReference type="Pfam" id="PF01863">
    <property type="entry name" value="YgjP-like"/>
    <property type="match status" value="1"/>
</dbReference>
<organism evidence="2 3">
    <name type="scientific">Candidatus Scybalocola faecigallinarum</name>
    <dbReference type="NCBI Taxonomy" id="2840941"/>
    <lineage>
        <taxon>Bacteria</taxon>
        <taxon>Bacillati</taxon>
        <taxon>Bacillota</taxon>
        <taxon>Clostridia</taxon>
        <taxon>Lachnospirales</taxon>
        <taxon>Lachnospiraceae</taxon>
        <taxon>Lachnospiraceae incertae sedis</taxon>
        <taxon>Candidatus Scybalocola (ex Gilroy et al. 2021)</taxon>
    </lineage>
</organism>
<protein>
    <submittedName>
        <fullName evidence="2">M48 family metallopeptidase</fullName>
    </submittedName>
</protein>
<dbReference type="PANTHER" id="PTHR30399:SF1">
    <property type="entry name" value="UTP PYROPHOSPHATASE"/>
    <property type="match status" value="1"/>
</dbReference>
<reference evidence="2" key="1">
    <citation type="submission" date="2020-10" db="EMBL/GenBank/DDBJ databases">
        <authorList>
            <person name="Gilroy R."/>
        </authorList>
    </citation>
    <scope>NUCLEOTIDE SEQUENCE</scope>
    <source>
        <strain evidence="2">CHK178-757</strain>
    </source>
</reference>
<evidence type="ECO:0000313" key="2">
    <source>
        <dbReference type="EMBL" id="HIS46744.1"/>
    </source>
</evidence>
<dbReference type="PANTHER" id="PTHR30399">
    <property type="entry name" value="UNCHARACTERIZED PROTEIN YGJP"/>
    <property type="match status" value="1"/>
</dbReference>
<dbReference type="AlphaFoldDB" id="A0A9D1F3B8"/>
<accession>A0A9D1F3B8</accession>